<evidence type="ECO:0000313" key="2">
    <source>
        <dbReference type="Proteomes" id="UP001634747"/>
    </source>
</evidence>
<organism evidence="1 2">
    <name type="scientific">Terriglobus aquaticus</name>
    <dbReference type="NCBI Taxonomy" id="940139"/>
    <lineage>
        <taxon>Bacteria</taxon>
        <taxon>Pseudomonadati</taxon>
        <taxon>Acidobacteriota</taxon>
        <taxon>Terriglobia</taxon>
        <taxon>Terriglobales</taxon>
        <taxon>Acidobacteriaceae</taxon>
        <taxon>Terriglobus</taxon>
    </lineage>
</organism>
<sequence>MADQNEPTIRVSESEDYNDLYANSVQIKMSVWDFHLVFGTMSSASPEEVSFTSKQGIYLSPQQAKALFNILGQNLAQYEATFGELKLEPNYGGNGAAQNGGSIN</sequence>
<name>A0ABW9KG21_9BACT</name>
<protein>
    <submittedName>
        <fullName evidence="1">DUF3467 domain-containing protein</fullName>
    </submittedName>
</protein>
<dbReference type="Proteomes" id="UP001634747">
    <property type="component" value="Unassembled WGS sequence"/>
</dbReference>
<evidence type="ECO:0000313" key="1">
    <source>
        <dbReference type="EMBL" id="MFN2974667.1"/>
    </source>
</evidence>
<dbReference type="EMBL" id="JBJYXY010000001">
    <property type="protein sequence ID" value="MFN2974667.1"/>
    <property type="molecule type" value="Genomic_DNA"/>
</dbReference>
<gene>
    <name evidence="1" type="ORF">ACK2TP_02735</name>
</gene>
<dbReference type="Pfam" id="PF11950">
    <property type="entry name" value="DUF3467"/>
    <property type="match status" value="1"/>
</dbReference>
<dbReference type="RefSeq" id="WP_263413773.1">
    <property type="nucleotide sequence ID" value="NZ_BAABBH010000001.1"/>
</dbReference>
<accession>A0ABW9KG21</accession>
<comment type="caution">
    <text evidence="1">The sequence shown here is derived from an EMBL/GenBank/DDBJ whole genome shotgun (WGS) entry which is preliminary data.</text>
</comment>
<dbReference type="InterPro" id="IPR021857">
    <property type="entry name" value="DUF3467"/>
</dbReference>
<reference evidence="1 2" key="1">
    <citation type="submission" date="2024-12" db="EMBL/GenBank/DDBJ databases">
        <authorList>
            <person name="Lee Y."/>
        </authorList>
    </citation>
    <scope>NUCLEOTIDE SEQUENCE [LARGE SCALE GENOMIC DNA]</scope>
    <source>
        <strain evidence="1 2">03SUJ4</strain>
    </source>
</reference>
<proteinExistence type="predicted"/>
<keyword evidence="2" id="KW-1185">Reference proteome</keyword>